<keyword evidence="1" id="KW-1133">Transmembrane helix</keyword>
<dbReference type="Pfam" id="PF14209">
    <property type="entry name" value="DUF4321"/>
    <property type="match status" value="1"/>
</dbReference>
<keyword evidence="1" id="KW-0812">Transmembrane</keyword>
<dbReference type="EMBL" id="QMNG01000096">
    <property type="protein sequence ID" value="RLC35996.1"/>
    <property type="molecule type" value="Genomic_DNA"/>
</dbReference>
<feature type="transmembrane region" description="Helical" evidence="1">
    <location>
        <begin position="7"/>
        <end position="31"/>
    </location>
</feature>
<sequence length="87" mass="9869">MKKHNVGFICLILLLAIIIGGYIGELITILLPEGGVKTFFSRSVEFGFDTISVNLVLIQFDLGLLVKFNIISLLALLVVAYYFRWWF</sequence>
<organism evidence="2 3">
    <name type="scientific">candidate division Kazan bacterium</name>
    <dbReference type="NCBI Taxonomy" id="2202143"/>
    <lineage>
        <taxon>Bacteria</taxon>
        <taxon>Bacteria division Kazan-3B-28</taxon>
    </lineage>
</organism>
<accession>A0A420ZB68</accession>
<dbReference type="Proteomes" id="UP000281261">
    <property type="component" value="Unassembled WGS sequence"/>
</dbReference>
<dbReference type="AlphaFoldDB" id="A0A420ZB68"/>
<evidence type="ECO:0008006" key="4">
    <source>
        <dbReference type="Google" id="ProtNLM"/>
    </source>
</evidence>
<evidence type="ECO:0000313" key="3">
    <source>
        <dbReference type="Proteomes" id="UP000281261"/>
    </source>
</evidence>
<feature type="transmembrane region" description="Helical" evidence="1">
    <location>
        <begin position="64"/>
        <end position="83"/>
    </location>
</feature>
<comment type="caution">
    <text evidence="2">The sequence shown here is derived from an EMBL/GenBank/DDBJ whole genome shotgun (WGS) entry which is preliminary data.</text>
</comment>
<proteinExistence type="predicted"/>
<name>A0A420ZB68_UNCK3</name>
<evidence type="ECO:0000313" key="2">
    <source>
        <dbReference type="EMBL" id="RLC35996.1"/>
    </source>
</evidence>
<dbReference type="InterPro" id="IPR025470">
    <property type="entry name" value="DUF4321"/>
</dbReference>
<protein>
    <recommendedName>
        <fullName evidence="4">DUF4321 domain-containing protein</fullName>
    </recommendedName>
</protein>
<evidence type="ECO:0000256" key="1">
    <source>
        <dbReference type="SAM" id="Phobius"/>
    </source>
</evidence>
<reference evidence="2 3" key="1">
    <citation type="submission" date="2018-06" db="EMBL/GenBank/DDBJ databases">
        <title>Extensive metabolic versatility and redundancy in microbially diverse, dynamic hydrothermal sediments.</title>
        <authorList>
            <person name="Dombrowski N."/>
            <person name="Teske A."/>
            <person name="Baker B.J."/>
        </authorList>
    </citation>
    <scope>NUCLEOTIDE SEQUENCE [LARGE SCALE GENOMIC DNA]</scope>
    <source>
        <strain evidence="2">B79_G16</strain>
    </source>
</reference>
<keyword evidence="1" id="KW-0472">Membrane</keyword>
<gene>
    <name evidence="2" type="ORF">DRH29_05395</name>
</gene>